<dbReference type="EMBL" id="CAJVPY010035729">
    <property type="protein sequence ID" value="CAG8801335.1"/>
    <property type="molecule type" value="Genomic_DNA"/>
</dbReference>
<proteinExistence type="predicted"/>
<dbReference type="Proteomes" id="UP000789405">
    <property type="component" value="Unassembled WGS sequence"/>
</dbReference>
<feature type="compositionally biased region" description="Polar residues" evidence="1">
    <location>
        <begin position="11"/>
        <end position="31"/>
    </location>
</feature>
<protein>
    <submittedName>
        <fullName evidence="2">1913_t:CDS:1</fullName>
    </submittedName>
</protein>
<keyword evidence="3" id="KW-1185">Reference proteome</keyword>
<accession>A0A9N9JWV1</accession>
<reference evidence="2" key="1">
    <citation type="submission" date="2021-06" db="EMBL/GenBank/DDBJ databases">
        <authorList>
            <person name="Kallberg Y."/>
            <person name="Tangrot J."/>
            <person name="Rosling A."/>
        </authorList>
    </citation>
    <scope>NUCLEOTIDE SEQUENCE</scope>
    <source>
        <strain evidence="2">MA453B</strain>
    </source>
</reference>
<gene>
    <name evidence="2" type="ORF">DERYTH_LOCUS23440</name>
</gene>
<evidence type="ECO:0000313" key="2">
    <source>
        <dbReference type="EMBL" id="CAG8801335.1"/>
    </source>
</evidence>
<feature type="non-terminal residue" evidence="2">
    <location>
        <position position="223"/>
    </location>
</feature>
<evidence type="ECO:0000313" key="3">
    <source>
        <dbReference type="Proteomes" id="UP000789405"/>
    </source>
</evidence>
<comment type="caution">
    <text evidence="2">The sequence shown here is derived from an EMBL/GenBank/DDBJ whole genome shotgun (WGS) entry which is preliminary data.</text>
</comment>
<organism evidence="2 3">
    <name type="scientific">Dentiscutata erythropus</name>
    <dbReference type="NCBI Taxonomy" id="1348616"/>
    <lineage>
        <taxon>Eukaryota</taxon>
        <taxon>Fungi</taxon>
        <taxon>Fungi incertae sedis</taxon>
        <taxon>Mucoromycota</taxon>
        <taxon>Glomeromycotina</taxon>
        <taxon>Glomeromycetes</taxon>
        <taxon>Diversisporales</taxon>
        <taxon>Gigasporaceae</taxon>
        <taxon>Dentiscutata</taxon>
    </lineage>
</organism>
<evidence type="ECO:0000256" key="1">
    <source>
        <dbReference type="SAM" id="MobiDB-lite"/>
    </source>
</evidence>
<feature type="region of interest" description="Disordered" evidence="1">
    <location>
        <begin position="1"/>
        <end position="31"/>
    </location>
</feature>
<sequence length="223" mass="25199">MPNAKRIFGNDTMNSTSKRAHNQSQQATSSATTFKKCNTLVEFKYVYEKQLPDESSFQPNERNNKSNNATFEIANQGNKKRNERNNESNNATFEIANQENKKRNDNINNPILENEDTISLASSTDHGSDDNLVSLPVSSLVHGNDNAIRPLLVSSSVRRNDNVTPLPNSLSFEIALWLAHRKRILDLANSIRNRMMTRIDDKKQDLASTPLHDPISKLPEIDH</sequence>
<dbReference type="AlphaFoldDB" id="A0A9N9JWV1"/>
<feature type="region of interest" description="Disordered" evidence="1">
    <location>
        <begin position="53"/>
        <end position="110"/>
    </location>
</feature>
<name>A0A9N9JWV1_9GLOM</name>
<dbReference type="OrthoDB" id="10583257at2759"/>
<feature type="compositionally biased region" description="Polar residues" evidence="1">
    <location>
        <begin position="53"/>
        <end position="77"/>
    </location>
</feature>